<dbReference type="GO" id="GO:0055052">
    <property type="term" value="C:ATP-binding cassette (ABC) transporter complex, substrate-binding subunit-containing"/>
    <property type="evidence" value="ECO:0007669"/>
    <property type="project" value="TreeGrafter"/>
</dbReference>
<comment type="similarity">
    <text evidence="1">Belongs to the bacterial solute-binding protein 1 family.</text>
</comment>
<dbReference type="SUPFAM" id="SSF53850">
    <property type="entry name" value="Periplasmic binding protein-like II"/>
    <property type="match status" value="1"/>
</dbReference>
<dbReference type="CDD" id="cd14748">
    <property type="entry name" value="PBP2_UgpB"/>
    <property type="match status" value="1"/>
</dbReference>
<evidence type="ECO:0000313" key="5">
    <source>
        <dbReference type="EMBL" id="SDC32250.1"/>
    </source>
</evidence>
<dbReference type="InterPro" id="IPR006059">
    <property type="entry name" value="SBP"/>
</dbReference>
<dbReference type="PANTHER" id="PTHR30061:SF50">
    <property type="entry name" value="MALTOSE_MALTODEXTRIN-BINDING PERIPLASMIC PROTEIN"/>
    <property type="match status" value="1"/>
</dbReference>
<dbReference type="InterPro" id="IPR006061">
    <property type="entry name" value="SBP_1_CS"/>
</dbReference>
<evidence type="ECO:0000256" key="2">
    <source>
        <dbReference type="ARBA" id="ARBA00022448"/>
    </source>
</evidence>
<dbReference type="GO" id="GO:0015768">
    <property type="term" value="P:maltose transport"/>
    <property type="evidence" value="ECO:0007669"/>
    <property type="project" value="TreeGrafter"/>
</dbReference>
<dbReference type="EMBL" id="FMYH01000002">
    <property type="protein sequence ID" value="SDC32250.1"/>
    <property type="molecule type" value="Genomic_DNA"/>
</dbReference>
<evidence type="ECO:0000313" key="6">
    <source>
        <dbReference type="Proteomes" id="UP000199039"/>
    </source>
</evidence>
<keyword evidence="2" id="KW-0813">Transport</keyword>
<protein>
    <submittedName>
        <fullName evidence="5">Carbohydrate ABC transporter substrate-binding protein, CUT1 family</fullName>
    </submittedName>
</protein>
<organism evidence="5 6">
    <name type="scientific">Sanguibacter gelidistatuariae</name>
    <dbReference type="NCBI Taxonomy" id="1814289"/>
    <lineage>
        <taxon>Bacteria</taxon>
        <taxon>Bacillati</taxon>
        <taxon>Actinomycetota</taxon>
        <taxon>Actinomycetes</taxon>
        <taxon>Micrococcales</taxon>
        <taxon>Sanguibacteraceae</taxon>
        <taxon>Sanguibacter</taxon>
    </lineage>
</organism>
<dbReference type="Gene3D" id="3.40.190.10">
    <property type="entry name" value="Periplasmic binding protein-like II"/>
    <property type="match status" value="1"/>
</dbReference>
<evidence type="ECO:0000256" key="4">
    <source>
        <dbReference type="SAM" id="SignalP"/>
    </source>
</evidence>
<dbReference type="Pfam" id="PF13416">
    <property type="entry name" value="SBP_bac_8"/>
    <property type="match status" value="1"/>
</dbReference>
<dbReference type="GO" id="GO:0042956">
    <property type="term" value="P:maltodextrin transmembrane transport"/>
    <property type="evidence" value="ECO:0007669"/>
    <property type="project" value="TreeGrafter"/>
</dbReference>
<dbReference type="PANTHER" id="PTHR30061">
    <property type="entry name" value="MALTOSE-BINDING PERIPLASMIC PROTEIN"/>
    <property type="match status" value="1"/>
</dbReference>
<feature type="signal peptide" evidence="4">
    <location>
        <begin position="1"/>
        <end position="26"/>
    </location>
</feature>
<keyword evidence="3 4" id="KW-0732">Signal</keyword>
<gene>
    <name evidence="5" type="ORF">SAMN05216410_1637</name>
</gene>
<sequence>MKRNKFLAVCASVAVATLALSACSSAAPDSSPSKGKEVTFWGTWSGDQQRQAQEMIDLYNGSQDVYHVTYQAQEIVEQKLLTAMAGGDVPDVVLWDRNQTALYAGKGVLHDLTDLVAKDSVDTSQFYEQAVLEMTHDDKLFGLPLTVDNRSIFYNKTLFEEAGLTPPTTWDELATTASALTVWDGSSLKQAGFSLDDAGLFNIWCYQAGCDLLSEDGTTTAFNSPAGLSVLTFWDQLLNQDKVYKLGFGDGTDPFAEGKLAMKYDGPWAISTYNKVEGLDYGVVEPPTGPNGDKGAGMGGFGLIIPEGAKNVDGAWDFMTWWSTQPENGVKFGEIAGWIPANVEAANNSFFVDDEHYGGLIATMEFAKVRPIVAGYSDVEGLALIPQLQKFLSGESSAETALSTAQSEGDALLSKAAAGR</sequence>
<feature type="chain" id="PRO_5011454886" evidence="4">
    <location>
        <begin position="27"/>
        <end position="420"/>
    </location>
</feature>
<accession>A0A1G6KMH5</accession>
<dbReference type="AlphaFoldDB" id="A0A1G6KMH5"/>
<dbReference type="PROSITE" id="PS01037">
    <property type="entry name" value="SBP_BACTERIAL_1"/>
    <property type="match status" value="1"/>
</dbReference>
<dbReference type="OrthoDB" id="2510110at2"/>
<evidence type="ECO:0000256" key="1">
    <source>
        <dbReference type="ARBA" id="ARBA00008520"/>
    </source>
</evidence>
<dbReference type="GO" id="GO:0055085">
    <property type="term" value="P:transmembrane transport"/>
    <property type="evidence" value="ECO:0007669"/>
    <property type="project" value="InterPro"/>
</dbReference>
<reference evidence="5 6" key="1">
    <citation type="submission" date="2016-09" db="EMBL/GenBank/DDBJ databases">
        <authorList>
            <person name="Capua I."/>
            <person name="De Benedictis P."/>
            <person name="Joannis T."/>
            <person name="Lombin L.H."/>
            <person name="Cattoli G."/>
        </authorList>
    </citation>
    <scope>NUCLEOTIDE SEQUENCE [LARGE SCALE GENOMIC DNA]</scope>
    <source>
        <strain evidence="5 6">ISLP-3</strain>
    </source>
</reference>
<dbReference type="GO" id="GO:1901982">
    <property type="term" value="F:maltose binding"/>
    <property type="evidence" value="ECO:0007669"/>
    <property type="project" value="TreeGrafter"/>
</dbReference>
<dbReference type="RefSeq" id="WP_093182252.1">
    <property type="nucleotide sequence ID" value="NZ_FMYH01000002.1"/>
</dbReference>
<dbReference type="Proteomes" id="UP000199039">
    <property type="component" value="Unassembled WGS sequence"/>
</dbReference>
<keyword evidence="6" id="KW-1185">Reference proteome</keyword>
<proteinExistence type="inferred from homology"/>
<evidence type="ECO:0000256" key="3">
    <source>
        <dbReference type="ARBA" id="ARBA00022729"/>
    </source>
</evidence>
<dbReference type="PROSITE" id="PS51257">
    <property type="entry name" value="PROKAR_LIPOPROTEIN"/>
    <property type="match status" value="1"/>
</dbReference>
<name>A0A1G6KMH5_9MICO</name>
<dbReference type="STRING" id="1814289.SAMN05216410_1637"/>